<evidence type="ECO:0000256" key="1">
    <source>
        <dbReference type="ARBA" id="ARBA00004141"/>
    </source>
</evidence>
<reference evidence="8" key="1">
    <citation type="journal article" date="2010" name="Genome Biol.">
        <title>Genome sequence of the necrotrophic plant pathogen Pythium ultimum reveals original pathogenicity mechanisms and effector repertoire.</title>
        <authorList>
            <person name="Levesque C.A."/>
            <person name="Brouwer H."/>
            <person name="Cano L."/>
            <person name="Hamilton J.P."/>
            <person name="Holt C."/>
            <person name="Huitema E."/>
            <person name="Raffaele S."/>
            <person name="Robideau G.P."/>
            <person name="Thines M."/>
            <person name="Win J."/>
            <person name="Zerillo M.M."/>
            <person name="Beakes G.W."/>
            <person name="Boore J.L."/>
            <person name="Busam D."/>
            <person name="Dumas B."/>
            <person name="Ferriera S."/>
            <person name="Fuerstenberg S.I."/>
            <person name="Gachon C.M."/>
            <person name="Gaulin E."/>
            <person name="Govers F."/>
            <person name="Grenville-Briggs L."/>
            <person name="Horner N."/>
            <person name="Hostetler J."/>
            <person name="Jiang R.H."/>
            <person name="Johnson J."/>
            <person name="Krajaejun T."/>
            <person name="Lin H."/>
            <person name="Meijer H.J."/>
            <person name="Moore B."/>
            <person name="Morris P."/>
            <person name="Phuntmart V."/>
            <person name="Puiu D."/>
            <person name="Shetty J."/>
            <person name="Stajich J.E."/>
            <person name="Tripathy S."/>
            <person name="Wawra S."/>
            <person name="van West P."/>
            <person name="Whitty B.R."/>
            <person name="Coutinho P.M."/>
            <person name="Henrissat B."/>
            <person name="Martin F."/>
            <person name="Thomas P.D."/>
            <person name="Tyler B.M."/>
            <person name="De Vries R.P."/>
            <person name="Kamoun S."/>
            <person name="Yandell M."/>
            <person name="Tisserat N."/>
            <person name="Buell C.R."/>
        </authorList>
    </citation>
    <scope>NUCLEOTIDE SEQUENCE</scope>
    <source>
        <strain evidence="8">DAOM:BR144</strain>
    </source>
</reference>
<dbReference type="PANTHER" id="PTHR28165:SF1">
    <property type="entry name" value="NON-CLASSICAL EXPORT PROTEIN 2-RELATED"/>
    <property type="match status" value="1"/>
</dbReference>
<keyword evidence="2 5" id="KW-0812">Transmembrane</keyword>
<dbReference type="HOGENOM" id="CLU_123083_0_0_1"/>
<evidence type="ECO:0000256" key="3">
    <source>
        <dbReference type="ARBA" id="ARBA00022989"/>
    </source>
</evidence>
<dbReference type="InterPro" id="IPR008253">
    <property type="entry name" value="Marvel"/>
</dbReference>
<comment type="subcellular location">
    <subcellularLocation>
        <location evidence="1">Membrane</location>
        <topology evidence="1">Multi-pass membrane protein</topology>
    </subcellularLocation>
</comment>
<dbReference type="InterPro" id="IPR052649">
    <property type="entry name" value="NCE102-like"/>
</dbReference>
<feature type="transmembrane region" description="Helical" evidence="5">
    <location>
        <begin position="79"/>
        <end position="98"/>
    </location>
</feature>
<feature type="transmembrane region" description="Helical" evidence="5">
    <location>
        <begin position="44"/>
        <end position="67"/>
    </location>
</feature>
<feature type="domain" description="MARVEL" evidence="6">
    <location>
        <begin position="4"/>
        <end position="136"/>
    </location>
</feature>
<sequence length="183" mass="20272">MVWTRLALRFLQFASSLIVIVAFSSAYAHLNQFPNVVGSNDVTFAILMSFLGMVYGLFFLVFVEILSLCMRPLLFCEQVMDFLMVLLLLIASIVLAVSDVFQHCSTHHPKLRCHDINVGVSFTFVSLAAFLATLVLSCFADRDNNGYDLAVYDDEISPLSYEYDPTPVAAATPLTTTAPLVEV</sequence>
<dbReference type="Proteomes" id="UP000019132">
    <property type="component" value="Unassembled WGS sequence"/>
</dbReference>
<dbReference type="EMBL" id="GL376617">
    <property type="status" value="NOT_ANNOTATED_CDS"/>
    <property type="molecule type" value="Genomic_DNA"/>
</dbReference>
<keyword evidence="3 5" id="KW-1133">Transmembrane helix</keyword>
<dbReference type="PANTHER" id="PTHR28165">
    <property type="entry name" value="NON-CLASSICAL EXPORT PROTEIN 2-RELATED"/>
    <property type="match status" value="1"/>
</dbReference>
<evidence type="ECO:0000256" key="4">
    <source>
        <dbReference type="ARBA" id="ARBA00023136"/>
    </source>
</evidence>
<dbReference type="InParanoid" id="K3WS83"/>
<accession>K3WS83</accession>
<evidence type="ECO:0000259" key="6">
    <source>
        <dbReference type="Pfam" id="PF01284"/>
    </source>
</evidence>
<reference evidence="8" key="2">
    <citation type="submission" date="2010-04" db="EMBL/GenBank/DDBJ databases">
        <authorList>
            <person name="Buell R."/>
            <person name="Hamilton J."/>
            <person name="Hostetler J."/>
        </authorList>
    </citation>
    <scope>NUCLEOTIDE SEQUENCE [LARGE SCALE GENOMIC DNA]</scope>
    <source>
        <strain evidence="8">DAOM:BR144</strain>
    </source>
</reference>
<dbReference type="VEuPathDB" id="FungiDB:PYU1_G007811"/>
<dbReference type="GO" id="GO:0016020">
    <property type="term" value="C:membrane"/>
    <property type="evidence" value="ECO:0007669"/>
    <property type="project" value="UniProtKB-SubCell"/>
</dbReference>
<dbReference type="eggNOG" id="ENOG502T2VD">
    <property type="taxonomic scope" value="Eukaryota"/>
</dbReference>
<keyword evidence="8" id="KW-1185">Reference proteome</keyword>
<evidence type="ECO:0000256" key="5">
    <source>
        <dbReference type="SAM" id="Phobius"/>
    </source>
</evidence>
<dbReference type="EnsemblProtists" id="PYU1_T007827">
    <property type="protein sequence ID" value="PYU1_T007827"/>
    <property type="gene ID" value="PYU1_G007811"/>
</dbReference>
<name>K3WS83_GLOUD</name>
<organism evidence="7 8">
    <name type="scientific">Globisporangium ultimum (strain ATCC 200006 / CBS 805.95 / DAOM BR144)</name>
    <name type="common">Pythium ultimum</name>
    <dbReference type="NCBI Taxonomy" id="431595"/>
    <lineage>
        <taxon>Eukaryota</taxon>
        <taxon>Sar</taxon>
        <taxon>Stramenopiles</taxon>
        <taxon>Oomycota</taxon>
        <taxon>Peronosporomycetes</taxon>
        <taxon>Pythiales</taxon>
        <taxon>Pythiaceae</taxon>
        <taxon>Globisporangium</taxon>
    </lineage>
</organism>
<reference evidence="7" key="3">
    <citation type="submission" date="2015-02" db="UniProtKB">
        <authorList>
            <consortium name="EnsemblProtists"/>
        </authorList>
    </citation>
    <scope>IDENTIFICATION</scope>
    <source>
        <strain evidence="7">DAOM BR144</strain>
    </source>
</reference>
<dbReference type="AlphaFoldDB" id="K3WS83"/>
<protein>
    <recommendedName>
        <fullName evidence="6">MARVEL domain-containing protein</fullName>
    </recommendedName>
</protein>
<feature type="transmembrane region" description="Helical" evidence="5">
    <location>
        <begin position="118"/>
        <end position="139"/>
    </location>
</feature>
<evidence type="ECO:0000313" key="7">
    <source>
        <dbReference type="EnsemblProtists" id="PYU1_T007827"/>
    </source>
</evidence>
<keyword evidence="4 5" id="KW-0472">Membrane</keyword>
<evidence type="ECO:0000256" key="2">
    <source>
        <dbReference type="ARBA" id="ARBA00022692"/>
    </source>
</evidence>
<evidence type="ECO:0000313" key="8">
    <source>
        <dbReference type="Proteomes" id="UP000019132"/>
    </source>
</evidence>
<proteinExistence type="predicted"/>
<dbReference type="Pfam" id="PF01284">
    <property type="entry name" value="MARVEL"/>
    <property type="match status" value="1"/>
</dbReference>